<dbReference type="InterPro" id="IPR006018">
    <property type="entry name" value="Caldesmon_LSP"/>
</dbReference>
<keyword evidence="2" id="KW-1185">Reference proteome</keyword>
<proteinExistence type="predicted"/>
<dbReference type="Proteomes" id="UP001318040">
    <property type="component" value="Chromosome 24"/>
</dbReference>
<gene>
    <name evidence="3" type="primary">LOC116945612</name>
</gene>
<reference evidence="3" key="1">
    <citation type="submission" date="2025-08" db="UniProtKB">
        <authorList>
            <consortium name="RefSeq"/>
        </authorList>
    </citation>
    <scope>IDENTIFICATION</scope>
    <source>
        <tissue evidence="3">Sperm</tissue>
    </source>
</reference>
<protein>
    <submittedName>
        <fullName evidence="3">Non-muscle caldesmon-like</fullName>
    </submittedName>
</protein>
<dbReference type="KEGG" id="pmrn:116945612"/>
<dbReference type="Pfam" id="PF02029">
    <property type="entry name" value="Caldesmon"/>
    <property type="match status" value="1"/>
</dbReference>
<dbReference type="AlphaFoldDB" id="A0AAJ7TDS1"/>
<feature type="region of interest" description="Disordered" evidence="1">
    <location>
        <begin position="1"/>
        <end position="337"/>
    </location>
</feature>
<dbReference type="GO" id="GO:0007165">
    <property type="term" value="P:signal transduction"/>
    <property type="evidence" value="ECO:0007669"/>
    <property type="project" value="InterPro"/>
</dbReference>
<dbReference type="GO" id="GO:0003779">
    <property type="term" value="F:actin binding"/>
    <property type="evidence" value="ECO:0007669"/>
    <property type="project" value="InterPro"/>
</dbReference>
<feature type="compositionally biased region" description="Basic and acidic residues" evidence="1">
    <location>
        <begin position="7"/>
        <end position="30"/>
    </location>
</feature>
<dbReference type="PANTHER" id="PTHR18949">
    <property type="entry name" value="CALDESMON"/>
    <property type="match status" value="1"/>
</dbReference>
<feature type="compositionally biased region" description="Polar residues" evidence="1">
    <location>
        <begin position="320"/>
        <end position="332"/>
    </location>
</feature>
<feature type="compositionally biased region" description="Basic and acidic residues" evidence="1">
    <location>
        <begin position="208"/>
        <end position="217"/>
    </location>
</feature>
<evidence type="ECO:0000313" key="3">
    <source>
        <dbReference type="RefSeq" id="XP_032815982.1"/>
    </source>
</evidence>
<accession>A0AAJ7TDS1</accession>
<dbReference type="PANTHER" id="PTHR18949:SF1">
    <property type="entry name" value="LYMPHOCYTE-SPECIFIC PROTEIN 1"/>
    <property type="match status" value="1"/>
</dbReference>
<feature type="compositionally biased region" description="Basic and acidic residues" evidence="1">
    <location>
        <begin position="134"/>
        <end position="173"/>
    </location>
</feature>
<evidence type="ECO:0000313" key="2">
    <source>
        <dbReference type="Proteomes" id="UP001318040"/>
    </source>
</evidence>
<dbReference type="RefSeq" id="XP_032815982.1">
    <property type="nucleotide sequence ID" value="XM_032960091.1"/>
</dbReference>
<organism evidence="2 3">
    <name type="scientific">Petromyzon marinus</name>
    <name type="common">Sea lamprey</name>
    <dbReference type="NCBI Taxonomy" id="7757"/>
    <lineage>
        <taxon>Eukaryota</taxon>
        <taxon>Metazoa</taxon>
        <taxon>Chordata</taxon>
        <taxon>Craniata</taxon>
        <taxon>Vertebrata</taxon>
        <taxon>Cyclostomata</taxon>
        <taxon>Hyperoartia</taxon>
        <taxon>Petromyzontiformes</taxon>
        <taxon>Petromyzontidae</taxon>
        <taxon>Petromyzon</taxon>
    </lineage>
</organism>
<evidence type="ECO:0000256" key="1">
    <source>
        <dbReference type="SAM" id="MobiDB-lite"/>
    </source>
</evidence>
<dbReference type="PRINTS" id="PR01083">
    <property type="entry name" value="LYMPHSPCIFIC"/>
</dbReference>
<feature type="region of interest" description="Disordered" evidence="1">
    <location>
        <begin position="422"/>
        <end position="480"/>
    </location>
</feature>
<feature type="compositionally biased region" description="Basic and acidic residues" evidence="1">
    <location>
        <begin position="262"/>
        <end position="288"/>
    </location>
</feature>
<feature type="compositionally biased region" description="Basic and acidic residues" evidence="1">
    <location>
        <begin position="180"/>
        <end position="199"/>
    </location>
</feature>
<sequence>MTDSMDDWERRREERRQKREDMRRETERMINLRSCEDEEEAATERRRRAREERLRSGTAPAQETSSPGDAPVNNVRQETNAKIDGRGGGGGGGGDDDGDEAEHAERLRRREERRQKRQQEEEEEEAAAAAAAAAREEEAEREREREEREREREREKVRERERREQELELQRQQEEEEEERREMERRLRQEEEERKKALEDEKEEDDYDEKKDEDSRSWGKSSRANGRSRGLGDDDDDDDDEADDDEEEERRRQQQQEEEEERAAREEEEDKQRRREEAERRRLADDKRRKISALAETSPGDADESFGGLLPRASGKLSEMTESLSRSVQRSGSLKAKQPQLEICKIDSKLELYTSAAESAAKAAKPPKQGVPDLPVAVDTIASKKNMWETGDVYSGVAAPKGSSNKELAVIKVGVANRISQWGTKSPDVADSKVPAQPAKPTDLRPVDILSKRSMWEHMSDAPASERDKSGLNKSTPSGKRYKFIITGHGKYEKVPIEEGEDCENGLEQYVNEV</sequence>
<feature type="compositionally biased region" description="Basic and acidic residues" evidence="1">
    <location>
        <begin position="101"/>
        <end position="119"/>
    </location>
</feature>
<feature type="compositionally biased region" description="Basic and acidic residues" evidence="1">
    <location>
        <begin position="442"/>
        <end position="471"/>
    </location>
</feature>
<feature type="compositionally biased region" description="Acidic residues" evidence="1">
    <location>
        <begin position="233"/>
        <end position="248"/>
    </location>
</feature>
<dbReference type="InterPro" id="IPR002211">
    <property type="entry name" value="Lymphspecific"/>
</dbReference>
<name>A0AAJ7TDS1_PETMA</name>